<keyword evidence="11" id="KW-0325">Glycoprotein</keyword>
<comment type="subcellular location">
    <subcellularLocation>
        <location evidence="1">Membrane</location>
        <topology evidence="1">Single-pass type I membrane protein</topology>
    </subcellularLocation>
</comment>
<evidence type="ECO:0000256" key="7">
    <source>
        <dbReference type="ARBA" id="ARBA00022777"/>
    </source>
</evidence>
<evidence type="ECO:0000313" key="17">
    <source>
        <dbReference type="Proteomes" id="UP001190926"/>
    </source>
</evidence>
<evidence type="ECO:0000256" key="13">
    <source>
        <dbReference type="SAM" id="MobiDB-lite"/>
    </source>
</evidence>
<dbReference type="PROSITE" id="PS00107">
    <property type="entry name" value="PROTEIN_KINASE_ATP"/>
    <property type="match status" value="1"/>
</dbReference>
<evidence type="ECO:0000256" key="5">
    <source>
        <dbReference type="ARBA" id="ARBA00022729"/>
    </source>
</evidence>
<feature type="binding site" evidence="12">
    <location>
        <position position="425"/>
    </location>
    <ligand>
        <name>ATP</name>
        <dbReference type="ChEBI" id="CHEBI:30616"/>
    </ligand>
</feature>
<keyword evidence="4 14" id="KW-0812">Transmembrane</keyword>
<evidence type="ECO:0000256" key="10">
    <source>
        <dbReference type="ARBA" id="ARBA00023136"/>
    </source>
</evidence>
<dbReference type="Pfam" id="PF13947">
    <property type="entry name" value="GUB_WAK_bind"/>
    <property type="match status" value="1"/>
</dbReference>
<dbReference type="PROSITE" id="PS00108">
    <property type="entry name" value="PROTEIN_KINASE_ST"/>
    <property type="match status" value="1"/>
</dbReference>
<keyword evidence="8 12" id="KW-0067">ATP-binding</keyword>
<keyword evidence="16" id="KW-0675">Receptor</keyword>
<sequence>MIISCAVPPPSECSFDPFDCGNLRHIAYPFWGRNRTSECGRKGFEIICNDDVPTLNISSLSYRVEELDFSTNTLTVSRRDSLYTMCYSMKHNTTIDLELFNYPPDSTYRNVTLYFDCSGDHAAMLPNNFTCPDETINLFKINGDDASSSPGPGTGIRCKSNIHVPINSKHAEFLHNHPSEDSLKSALGSGFSIQWSGDSKQSTSPFCNSEIYASCAQPLLNYYYNRRRRTAERRISNRDLAPRSDVVAASVPIRILPVPSRFPSPAYAPESRPAKYEGPAPASSTGGNVLGSPKTSQMEYGLAPVPTPSAGGNVLGSPNAYEHGKKRAKLIVIVVILCVAGMILVSISTLYLLTRRRRLLATSPKPEPKHDVVKFLLQNGSLTPKRYTYSQIKKMTKSLGDKLGQGGYGSVYKGTLPDGCPVAVKILIETGYSNGEEFINEVASISRTSHVNIVTLLGFCYEGNKRALVYEFMPNSSLDKFLNNNHQSSDCRLDLEKLYKIAVGIAKGLEYLHTGCNTRIVHFDIKPQNILLDDDFCPKISDFGLAKLCKKQQSVLSVVGTRGTAGYIAPEVFSRTFGGVSHKSDVYSYGMMVLEMAGAREIVENEAIQSSENYFPDKIYEQVVMEVDEDHMMMEETRRKMMVVGFWCIQTIPSSRPSMSKVVEMLERSLQSMEVPPKPFLFCPNLPQHEISSSLSECVESLEIQISAAG</sequence>
<dbReference type="GO" id="GO:0016020">
    <property type="term" value="C:membrane"/>
    <property type="evidence" value="ECO:0007669"/>
    <property type="project" value="UniProtKB-SubCell"/>
</dbReference>
<dbReference type="InterPro" id="IPR008271">
    <property type="entry name" value="Ser/Thr_kinase_AS"/>
</dbReference>
<keyword evidence="17" id="KW-1185">Reference proteome</keyword>
<reference evidence="16 17" key="1">
    <citation type="journal article" date="2021" name="Nat. Commun.">
        <title>Incipient diploidization of the medicinal plant Perilla within 10,000 years.</title>
        <authorList>
            <person name="Zhang Y."/>
            <person name="Shen Q."/>
            <person name="Leng L."/>
            <person name="Zhang D."/>
            <person name="Chen S."/>
            <person name="Shi Y."/>
            <person name="Ning Z."/>
            <person name="Chen S."/>
        </authorList>
    </citation>
    <scope>NUCLEOTIDE SEQUENCE [LARGE SCALE GENOMIC DNA]</scope>
    <source>
        <strain evidence="17">cv. PC099</strain>
    </source>
</reference>
<evidence type="ECO:0000256" key="12">
    <source>
        <dbReference type="PROSITE-ProRule" id="PRU10141"/>
    </source>
</evidence>
<dbReference type="FunFam" id="1.10.510.10:FF:000590">
    <property type="entry name" value="PR5-like receptor kinase"/>
    <property type="match status" value="1"/>
</dbReference>
<dbReference type="Pfam" id="PF00069">
    <property type="entry name" value="Pkinase"/>
    <property type="match status" value="1"/>
</dbReference>
<dbReference type="InterPro" id="IPR011009">
    <property type="entry name" value="Kinase-like_dom_sf"/>
</dbReference>
<dbReference type="FunFam" id="3.30.200.20:FF:000178">
    <property type="entry name" value="serine/threonine-protein kinase PBS1-like"/>
    <property type="match status" value="1"/>
</dbReference>
<evidence type="ECO:0000256" key="8">
    <source>
        <dbReference type="ARBA" id="ARBA00022840"/>
    </source>
</evidence>
<evidence type="ECO:0000259" key="15">
    <source>
        <dbReference type="PROSITE" id="PS50011"/>
    </source>
</evidence>
<dbReference type="GO" id="GO:0005524">
    <property type="term" value="F:ATP binding"/>
    <property type="evidence" value="ECO:0007669"/>
    <property type="project" value="UniProtKB-UniRule"/>
</dbReference>
<evidence type="ECO:0000256" key="1">
    <source>
        <dbReference type="ARBA" id="ARBA00004479"/>
    </source>
</evidence>
<dbReference type="GO" id="GO:0030247">
    <property type="term" value="F:polysaccharide binding"/>
    <property type="evidence" value="ECO:0007669"/>
    <property type="project" value="InterPro"/>
</dbReference>
<gene>
    <name evidence="16" type="ORF">C2S53_015665</name>
</gene>
<keyword evidence="7" id="KW-0418">Kinase</keyword>
<dbReference type="InterPro" id="IPR000719">
    <property type="entry name" value="Prot_kinase_dom"/>
</dbReference>
<dbReference type="AlphaFoldDB" id="A0AAD4NVV3"/>
<keyword evidence="2" id="KW-0723">Serine/threonine-protein kinase</keyword>
<evidence type="ECO:0000256" key="4">
    <source>
        <dbReference type="ARBA" id="ARBA00022692"/>
    </source>
</evidence>
<dbReference type="PROSITE" id="PS50011">
    <property type="entry name" value="PROTEIN_KINASE_DOM"/>
    <property type="match status" value="1"/>
</dbReference>
<proteinExistence type="predicted"/>
<evidence type="ECO:0000256" key="11">
    <source>
        <dbReference type="ARBA" id="ARBA00023180"/>
    </source>
</evidence>
<dbReference type="PANTHER" id="PTHR27009">
    <property type="entry name" value="RUST RESISTANCE KINASE LR10-RELATED"/>
    <property type="match status" value="1"/>
</dbReference>
<evidence type="ECO:0000256" key="2">
    <source>
        <dbReference type="ARBA" id="ARBA00022527"/>
    </source>
</evidence>
<keyword evidence="3" id="KW-0808">Transferase</keyword>
<protein>
    <submittedName>
        <fullName evidence="16">Receptor Serine/Threonine like protein</fullName>
    </submittedName>
</protein>
<organism evidence="16 17">
    <name type="scientific">Perilla frutescens var. hirtella</name>
    <name type="common">Perilla citriodora</name>
    <name type="synonym">Perilla setoyensis</name>
    <dbReference type="NCBI Taxonomy" id="608512"/>
    <lineage>
        <taxon>Eukaryota</taxon>
        <taxon>Viridiplantae</taxon>
        <taxon>Streptophyta</taxon>
        <taxon>Embryophyta</taxon>
        <taxon>Tracheophyta</taxon>
        <taxon>Spermatophyta</taxon>
        <taxon>Magnoliopsida</taxon>
        <taxon>eudicotyledons</taxon>
        <taxon>Gunneridae</taxon>
        <taxon>Pentapetalae</taxon>
        <taxon>asterids</taxon>
        <taxon>lamiids</taxon>
        <taxon>Lamiales</taxon>
        <taxon>Lamiaceae</taxon>
        <taxon>Nepetoideae</taxon>
        <taxon>Elsholtzieae</taxon>
        <taxon>Perilla</taxon>
    </lineage>
</organism>
<keyword evidence="9 14" id="KW-1133">Transmembrane helix</keyword>
<dbReference type="SUPFAM" id="SSF56112">
    <property type="entry name" value="Protein kinase-like (PK-like)"/>
    <property type="match status" value="1"/>
</dbReference>
<dbReference type="SMART" id="SM00220">
    <property type="entry name" value="S_TKc"/>
    <property type="match status" value="1"/>
</dbReference>
<feature type="transmembrane region" description="Helical" evidence="14">
    <location>
        <begin position="330"/>
        <end position="353"/>
    </location>
</feature>
<dbReference type="GO" id="GO:0004674">
    <property type="term" value="F:protein serine/threonine kinase activity"/>
    <property type="evidence" value="ECO:0007669"/>
    <property type="project" value="UniProtKB-KW"/>
</dbReference>
<evidence type="ECO:0000256" key="9">
    <source>
        <dbReference type="ARBA" id="ARBA00022989"/>
    </source>
</evidence>
<feature type="domain" description="Protein kinase" evidence="15">
    <location>
        <begin position="397"/>
        <end position="681"/>
    </location>
</feature>
<evidence type="ECO:0000256" key="6">
    <source>
        <dbReference type="ARBA" id="ARBA00022741"/>
    </source>
</evidence>
<evidence type="ECO:0000256" key="14">
    <source>
        <dbReference type="SAM" id="Phobius"/>
    </source>
</evidence>
<keyword evidence="6 12" id="KW-0547">Nucleotide-binding</keyword>
<dbReference type="InterPro" id="IPR045874">
    <property type="entry name" value="LRK10/LRL21-25-like"/>
</dbReference>
<dbReference type="Gene3D" id="1.10.510.10">
    <property type="entry name" value="Transferase(Phosphotransferase) domain 1"/>
    <property type="match status" value="1"/>
</dbReference>
<evidence type="ECO:0000313" key="16">
    <source>
        <dbReference type="EMBL" id="KAH6755269.1"/>
    </source>
</evidence>
<feature type="region of interest" description="Disordered" evidence="13">
    <location>
        <begin position="265"/>
        <end position="288"/>
    </location>
</feature>
<keyword evidence="5" id="KW-0732">Signal</keyword>
<accession>A0AAD4NVV3</accession>
<dbReference type="EMBL" id="SDAM02029618">
    <property type="protein sequence ID" value="KAH6755269.1"/>
    <property type="molecule type" value="Genomic_DNA"/>
</dbReference>
<dbReference type="InterPro" id="IPR017441">
    <property type="entry name" value="Protein_kinase_ATP_BS"/>
</dbReference>
<dbReference type="InterPro" id="IPR025287">
    <property type="entry name" value="WAK_GUB"/>
</dbReference>
<dbReference type="Gene3D" id="3.30.200.20">
    <property type="entry name" value="Phosphorylase Kinase, domain 1"/>
    <property type="match status" value="1"/>
</dbReference>
<name>A0AAD4NVV3_PERFH</name>
<keyword evidence="10 14" id="KW-0472">Membrane</keyword>
<evidence type="ECO:0000256" key="3">
    <source>
        <dbReference type="ARBA" id="ARBA00022679"/>
    </source>
</evidence>
<dbReference type="Proteomes" id="UP001190926">
    <property type="component" value="Unassembled WGS sequence"/>
</dbReference>
<comment type="caution">
    <text evidence="16">The sequence shown here is derived from an EMBL/GenBank/DDBJ whole genome shotgun (WGS) entry which is preliminary data.</text>
</comment>